<feature type="compositionally biased region" description="Basic and acidic residues" evidence="1">
    <location>
        <begin position="80"/>
        <end position="89"/>
    </location>
</feature>
<feature type="compositionally biased region" description="Pro residues" evidence="1">
    <location>
        <begin position="125"/>
        <end position="135"/>
    </location>
</feature>
<feature type="compositionally biased region" description="Polar residues" evidence="1">
    <location>
        <begin position="22"/>
        <end position="36"/>
    </location>
</feature>
<evidence type="ECO:0000313" key="3">
    <source>
        <dbReference type="Proteomes" id="UP001311232"/>
    </source>
</evidence>
<accession>A0AAV9QX86</accession>
<dbReference type="AlphaFoldDB" id="A0AAV9QX86"/>
<reference evidence="2 3" key="1">
    <citation type="submission" date="2021-06" db="EMBL/GenBank/DDBJ databases">
        <authorList>
            <person name="Palmer J.M."/>
        </authorList>
    </citation>
    <scope>NUCLEOTIDE SEQUENCE [LARGE SCALE GENOMIC DNA]</scope>
    <source>
        <strain evidence="2 3">MEX-2019</strain>
        <tissue evidence="2">Muscle</tissue>
    </source>
</reference>
<feature type="compositionally biased region" description="Polar residues" evidence="1">
    <location>
        <begin position="1"/>
        <end position="15"/>
    </location>
</feature>
<dbReference type="EMBL" id="JAHHUM010002883">
    <property type="protein sequence ID" value="KAK5600590.1"/>
    <property type="molecule type" value="Genomic_DNA"/>
</dbReference>
<feature type="compositionally biased region" description="Pro residues" evidence="1">
    <location>
        <begin position="157"/>
        <end position="172"/>
    </location>
</feature>
<dbReference type="Proteomes" id="UP001311232">
    <property type="component" value="Unassembled WGS sequence"/>
</dbReference>
<proteinExistence type="predicted"/>
<comment type="caution">
    <text evidence="2">The sequence shown here is derived from an EMBL/GenBank/DDBJ whole genome shotgun (WGS) entry which is preliminary data.</text>
</comment>
<feature type="compositionally biased region" description="Pro residues" evidence="1">
    <location>
        <begin position="38"/>
        <end position="48"/>
    </location>
</feature>
<gene>
    <name evidence="2" type="ORF">CRENBAI_010396</name>
</gene>
<keyword evidence="3" id="KW-1185">Reference proteome</keyword>
<evidence type="ECO:0000256" key="1">
    <source>
        <dbReference type="SAM" id="MobiDB-lite"/>
    </source>
</evidence>
<evidence type="ECO:0000313" key="2">
    <source>
        <dbReference type="EMBL" id="KAK5600590.1"/>
    </source>
</evidence>
<protein>
    <submittedName>
        <fullName evidence="2">Uncharacterized protein</fullName>
    </submittedName>
</protein>
<organism evidence="2 3">
    <name type="scientific">Crenichthys baileyi</name>
    <name type="common">White River springfish</name>
    <dbReference type="NCBI Taxonomy" id="28760"/>
    <lineage>
        <taxon>Eukaryota</taxon>
        <taxon>Metazoa</taxon>
        <taxon>Chordata</taxon>
        <taxon>Craniata</taxon>
        <taxon>Vertebrata</taxon>
        <taxon>Euteleostomi</taxon>
        <taxon>Actinopterygii</taxon>
        <taxon>Neopterygii</taxon>
        <taxon>Teleostei</taxon>
        <taxon>Neoteleostei</taxon>
        <taxon>Acanthomorphata</taxon>
        <taxon>Ovalentaria</taxon>
        <taxon>Atherinomorphae</taxon>
        <taxon>Cyprinodontiformes</taxon>
        <taxon>Goodeidae</taxon>
        <taxon>Crenichthys</taxon>
    </lineage>
</organism>
<name>A0AAV9QX86_9TELE</name>
<feature type="region of interest" description="Disordered" evidence="1">
    <location>
        <begin position="1"/>
        <end position="172"/>
    </location>
</feature>
<sequence length="172" mass="18786">MPIPTQGQPPTSTQEENLHPPQHSNNSQNTLDTQVDSAPPPPTDPPPHQQSALLEGESTCYEMVPTSQFRRPLCPPMHRRPPDRCRMPEHAPALNSRDIPARTQASPAQPVPYPGGNTPQEPRYPKPTPARPPGQLPKRITCSHQMPPLRATKAPPRLGPQPLAPNPQATPA</sequence>